<dbReference type="PROSITE" id="PS51846">
    <property type="entry name" value="CNNM"/>
    <property type="match status" value="1"/>
</dbReference>
<evidence type="ECO:0000256" key="5">
    <source>
        <dbReference type="ARBA" id="ARBA00022737"/>
    </source>
</evidence>
<evidence type="ECO:0000259" key="12">
    <source>
        <dbReference type="PROSITE" id="PS51371"/>
    </source>
</evidence>
<evidence type="ECO:0000256" key="1">
    <source>
        <dbReference type="ARBA" id="ARBA00004651"/>
    </source>
</evidence>
<evidence type="ECO:0000313" key="14">
    <source>
        <dbReference type="EMBL" id="QIB70506.1"/>
    </source>
</evidence>
<evidence type="ECO:0000256" key="4">
    <source>
        <dbReference type="ARBA" id="ARBA00022692"/>
    </source>
</evidence>
<dbReference type="Pfam" id="PF03471">
    <property type="entry name" value="CorC_HlyC"/>
    <property type="match status" value="1"/>
</dbReference>
<dbReference type="InterPro" id="IPR044751">
    <property type="entry name" value="Ion_transp-like_CBS"/>
</dbReference>
<comment type="similarity">
    <text evidence="2">Belongs to the UPF0053 family.</text>
</comment>
<dbReference type="GO" id="GO:0050660">
    <property type="term" value="F:flavin adenine dinucleotide binding"/>
    <property type="evidence" value="ECO:0007669"/>
    <property type="project" value="InterPro"/>
</dbReference>
<dbReference type="FunFam" id="3.10.580.10:FF:000002">
    <property type="entry name" value="Magnesium/cobalt efflux protein CorC"/>
    <property type="match status" value="1"/>
</dbReference>
<dbReference type="PANTHER" id="PTHR22777">
    <property type="entry name" value="HEMOLYSIN-RELATED"/>
    <property type="match status" value="1"/>
</dbReference>
<keyword evidence="5" id="KW-0677">Repeat</keyword>
<feature type="transmembrane region" description="Helical" evidence="11">
    <location>
        <begin position="90"/>
        <end position="108"/>
    </location>
</feature>
<accession>A0A858C1P1</accession>
<dbReference type="Pfam" id="PF00571">
    <property type="entry name" value="CBS"/>
    <property type="match status" value="2"/>
</dbReference>
<dbReference type="AlphaFoldDB" id="A0A858C1P1"/>
<dbReference type="SMART" id="SM00116">
    <property type="entry name" value="CBS"/>
    <property type="match status" value="2"/>
</dbReference>
<keyword evidence="6 10" id="KW-1133">Transmembrane helix</keyword>
<dbReference type="InterPro" id="IPR005170">
    <property type="entry name" value="Transptr-assoc_dom"/>
</dbReference>
<dbReference type="RefSeq" id="WP_163067743.1">
    <property type="nucleotide sequence ID" value="NZ_CP048649.1"/>
</dbReference>
<keyword evidence="7 9" id="KW-0129">CBS domain</keyword>
<keyword evidence="4 10" id="KW-0812">Transmembrane</keyword>
<feature type="domain" description="CBS" evidence="12">
    <location>
        <begin position="205"/>
        <end position="265"/>
    </location>
</feature>
<evidence type="ECO:0000256" key="9">
    <source>
        <dbReference type="PROSITE-ProRule" id="PRU00703"/>
    </source>
</evidence>
<dbReference type="GO" id="GO:0005886">
    <property type="term" value="C:plasma membrane"/>
    <property type="evidence" value="ECO:0007669"/>
    <property type="project" value="UniProtKB-SubCell"/>
</dbReference>
<dbReference type="PANTHER" id="PTHR22777:SF32">
    <property type="entry name" value="UPF0053 INNER MEMBRANE PROTEIN YFJD"/>
    <property type="match status" value="1"/>
</dbReference>
<dbReference type="EMBL" id="CP048649">
    <property type="protein sequence ID" value="QIB70506.1"/>
    <property type="molecule type" value="Genomic_DNA"/>
</dbReference>
<dbReference type="Gene3D" id="3.10.580.10">
    <property type="entry name" value="CBS-domain"/>
    <property type="match status" value="1"/>
</dbReference>
<dbReference type="Gene3D" id="3.30.465.10">
    <property type="match status" value="1"/>
</dbReference>
<dbReference type="CDD" id="cd04590">
    <property type="entry name" value="CBS_pair_CorC_HlyC_assoc"/>
    <property type="match status" value="1"/>
</dbReference>
<evidence type="ECO:0000256" key="6">
    <source>
        <dbReference type="ARBA" id="ARBA00022989"/>
    </source>
</evidence>
<evidence type="ECO:0000259" key="13">
    <source>
        <dbReference type="PROSITE" id="PS51846"/>
    </source>
</evidence>
<reference evidence="14 15" key="1">
    <citation type="submission" date="2020-02" db="EMBL/GenBank/DDBJ databases">
        <authorList>
            <person name="Kim Y.B."/>
            <person name="Roh S.W."/>
        </authorList>
    </citation>
    <scope>NUCLEOTIDE SEQUENCE [LARGE SCALE GENOMIC DNA]</scope>
    <source>
        <strain evidence="14 15">DSM 103574</strain>
    </source>
</reference>
<dbReference type="InterPro" id="IPR002550">
    <property type="entry name" value="CNNM"/>
</dbReference>
<dbReference type="SUPFAM" id="SSF54631">
    <property type="entry name" value="CBS-domain pair"/>
    <property type="match status" value="1"/>
</dbReference>
<dbReference type="InterPro" id="IPR036318">
    <property type="entry name" value="FAD-bd_PCMH-like_sf"/>
</dbReference>
<dbReference type="PROSITE" id="PS51371">
    <property type="entry name" value="CBS"/>
    <property type="match status" value="2"/>
</dbReference>
<keyword evidence="8 10" id="KW-0472">Membrane</keyword>
<keyword evidence="15" id="KW-1185">Reference proteome</keyword>
<dbReference type="Pfam" id="PF01595">
    <property type="entry name" value="CNNM"/>
    <property type="match status" value="1"/>
</dbReference>
<comment type="subcellular location">
    <subcellularLocation>
        <location evidence="1">Cell membrane</location>
        <topology evidence="1">Multi-pass membrane protein</topology>
    </subcellularLocation>
</comment>
<feature type="transmembrane region" description="Helical" evidence="11">
    <location>
        <begin position="129"/>
        <end position="148"/>
    </location>
</feature>
<evidence type="ECO:0000256" key="3">
    <source>
        <dbReference type="ARBA" id="ARBA00022475"/>
    </source>
</evidence>
<sequence length="423" mass="47070">MEGSIFTSIAALGGLILLSAYFSGAEEAFTSLNRTQLKNLTGSGSKKAKHVLRMEENEDKLLTTVLVGRTITNAAMAAIGALLLTELYGILGGVLSIVGITVLILLFGEITPRTAAKESPEKMAMFSVPLLRLLVTILNPLNLLFLQWKRLMRRAFKVHEERPITEDQLINIVEEAETEGSIDVDRSELIQNAIEFNELEAYDVLTPRVDVEAIEVDEEKDEVGRIFLETGFSRLPVYEENMDKIVGVLNQKDFHNFVIGQKREIADYVTPVVFTPGSVRIAALLKKMQKAKTHIAIVVDEYGGTEGIVTMEDIIEELVGEIFDEHDGTASQEIIQLYDGSYKVFGGASVEKMFDFFELEYQEMDVTTANGWVVVNLDKLPEVGDAFEYENLKVKVTKADGKRALEINVVVTPQETERVEGLK</sequence>
<evidence type="ECO:0000256" key="8">
    <source>
        <dbReference type="ARBA" id="ARBA00023136"/>
    </source>
</evidence>
<name>A0A858C1P1_9FIRM</name>
<evidence type="ECO:0000256" key="11">
    <source>
        <dbReference type="SAM" id="Phobius"/>
    </source>
</evidence>
<feature type="transmembrane region" description="Helical" evidence="11">
    <location>
        <begin position="6"/>
        <end position="24"/>
    </location>
</feature>
<dbReference type="SUPFAM" id="SSF56176">
    <property type="entry name" value="FAD-binding/transporter-associated domain-like"/>
    <property type="match status" value="1"/>
</dbReference>
<evidence type="ECO:0000256" key="7">
    <source>
        <dbReference type="ARBA" id="ARBA00023122"/>
    </source>
</evidence>
<dbReference type="Proteomes" id="UP000466848">
    <property type="component" value="Chromosome"/>
</dbReference>
<gene>
    <name evidence="14" type="ORF">Ami103574_14935</name>
</gene>
<proteinExistence type="inferred from homology"/>
<dbReference type="InterPro" id="IPR046342">
    <property type="entry name" value="CBS_dom_sf"/>
</dbReference>
<organism evidence="14 15">
    <name type="scientific">Aminipila butyrica</name>
    <dbReference type="NCBI Taxonomy" id="433296"/>
    <lineage>
        <taxon>Bacteria</taxon>
        <taxon>Bacillati</taxon>
        <taxon>Bacillota</taxon>
        <taxon>Clostridia</taxon>
        <taxon>Peptostreptococcales</taxon>
        <taxon>Anaerovoracaceae</taxon>
        <taxon>Aminipila</taxon>
    </lineage>
</organism>
<feature type="domain" description="CNNM transmembrane" evidence="13">
    <location>
        <begin position="1"/>
        <end position="188"/>
    </location>
</feature>
<dbReference type="SMART" id="SM01091">
    <property type="entry name" value="CorC_HlyC"/>
    <property type="match status" value="1"/>
</dbReference>
<dbReference type="InterPro" id="IPR000644">
    <property type="entry name" value="CBS_dom"/>
</dbReference>
<keyword evidence="3" id="KW-1003">Cell membrane</keyword>
<feature type="domain" description="CBS" evidence="12">
    <location>
        <begin position="268"/>
        <end position="325"/>
    </location>
</feature>
<evidence type="ECO:0000313" key="15">
    <source>
        <dbReference type="Proteomes" id="UP000466848"/>
    </source>
</evidence>
<protein>
    <submittedName>
        <fullName evidence="14">HlyC/CorC family transporter</fullName>
    </submittedName>
</protein>
<dbReference type="InterPro" id="IPR016169">
    <property type="entry name" value="FAD-bd_PCMH_sub2"/>
</dbReference>
<evidence type="ECO:0000256" key="2">
    <source>
        <dbReference type="ARBA" id="ARBA00006337"/>
    </source>
</evidence>
<dbReference type="KEGG" id="abut:Ami103574_14935"/>
<evidence type="ECO:0000256" key="10">
    <source>
        <dbReference type="PROSITE-ProRule" id="PRU01193"/>
    </source>
</evidence>